<dbReference type="PANTHER" id="PTHR33376">
    <property type="match status" value="1"/>
</dbReference>
<evidence type="ECO:0000256" key="1">
    <source>
        <dbReference type="ARBA" id="ARBA00022729"/>
    </source>
</evidence>
<dbReference type="Pfam" id="PF03480">
    <property type="entry name" value="DctP"/>
    <property type="match status" value="1"/>
</dbReference>
<dbReference type="Proteomes" id="UP000000211">
    <property type="component" value="Plasmid pTHEOS01"/>
</dbReference>
<proteinExistence type="predicted"/>
<dbReference type="Gene3D" id="3.40.190.170">
    <property type="entry name" value="Bacterial extracellular solute-binding protein, family 7"/>
    <property type="match status" value="1"/>
</dbReference>
<organism evidence="2 3">
    <name type="scientific">Thermus oshimai JL-2</name>
    <dbReference type="NCBI Taxonomy" id="751945"/>
    <lineage>
        <taxon>Bacteria</taxon>
        <taxon>Thermotogati</taxon>
        <taxon>Deinococcota</taxon>
        <taxon>Deinococci</taxon>
        <taxon>Thermales</taxon>
        <taxon>Thermaceae</taxon>
        <taxon>Thermus</taxon>
    </lineage>
</organism>
<name>K7QZ54_THEOS</name>
<reference evidence="2 3" key="1">
    <citation type="journal article" date="2013" name="Genome Announc.">
        <title>Whole Genome Sequencing of Thermus oshimai JL-2 and Thermus thermophilus JL-18, Incomplete Denitrifiers from the United States Great Basin.</title>
        <authorList>
            <person name="Murugapiran S.K."/>
            <person name="Huntemann M."/>
            <person name="Wei C.L."/>
            <person name="Han J."/>
            <person name="Detter J.C."/>
            <person name="Han C.S."/>
            <person name="Erkkila T.H."/>
            <person name="Teshima H."/>
            <person name="Chen A."/>
            <person name="Kyrpides N."/>
            <person name="Mavrommatis K."/>
            <person name="Markowitz V."/>
            <person name="Szeto E."/>
            <person name="Ivanova N."/>
            <person name="Pagani I."/>
            <person name="Lam J."/>
            <person name="McDonald A.I."/>
            <person name="Dodsworth J.A."/>
            <person name="Pati A."/>
            <person name="Goodwin L."/>
            <person name="Peters L."/>
            <person name="Pitluck S."/>
            <person name="Woyke T."/>
            <person name="Hedlund B.P."/>
        </authorList>
    </citation>
    <scope>NUCLEOTIDE SEQUENCE</scope>
    <source>
        <strain evidence="2 3">JL-2</strain>
        <plasmid evidence="2">pTHEOS01</plasmid>
    </source>
</reference>
<dbReference type="KEGG" id="tos:Theos_2408"/>
<protein>
    <submittedName>
        <fullName evidence="2">TRAP-type C4-dicarboxylate transport system, periplasmic component</fullName>
    </submittedName>
</protein>
<gene>
    <name evidence="2" type="ORF">Theos_2408</name>
</gene>
<evidence type="ECO:0000313" key="2">
    <source>
        <dbReference type="EMBL" id="AFV77388.1"/>
    </source>
</evidence>
<dbReference type="InterPro" id="IPR018389">
    <property type="entry name" value="DctP_fam"/>
</dbReference>
<dbReference type="RefSeq" id="WP_015065383.1">
    <property type="nucleotide sequence ID" value="NC_019387.1"/>
</dbReference>
<dbReference type="GO" id="GO:0055085">
    <property type="term" value="P:transmembrane transport"/>
    <property type="evidence" value="ECO:0007669"/>
    <property type="project" value="InterPro"/>
</dbReference>
<dbReference type="HOGENOM" id="CLU_036176_4_1_0"/>
<dbReference type="NCBIfam" id="NF037995">
    <property type="entry name" value="TRAP_S1"/>
    <property type="match status" value="1"/>
</dbReference>
<dbReference type="AlphaFoldDB" id="K7QZ54"/>
<accession>K7QZ54</accession>
<dbReference type="InterPro" id="IPR038404">
    <property type="entry name" value="TRAP_DctP_sf"/>
</dbReference>
<dbReference type="EMBL" id="CP003250">
    <property type="protein sequence ID" value="AFV77388.1"/>
    <property type="molecule type" value="Genomic_DNA"/>
</dbReference>
<keyword evidence="1" id="KW-0732">Signal</keyword>
<keyword evidence="3" id="KW-1185">Reference proteome</keyword>
<geneLocation type="plasmid" evidence="2 3">
    <name>pTHEOS01</name>
</geneLocation>
<evidence type="ECO:0000313" key="3">
    <source>
        <dbReference type="Proteomes" id="UP000000211"/>
    </source>
</evidence>
<dbReference type="PANTHER" id="PTHR33376:SF3">
    <property type="entry name" value="C4-DICARBOXYLATE-BINDING PROTEIN"/>
    <property type="match status" value="1"/>
</dbReference>
<keyword evidence="2" id="KW-0614">Plasmid</keyword>
<dbReference type="CDD" id="cd13669">
    <property type="entry name" value="PBP2_TRAP_TM0322_like"/>
    <property type="match status" value="1"/>
</dbReference>
<dbReference type="PATRIC" id="fig|751945.3.peg.2347"/>
<sequence length="324" mass="36821">MKRVGLAVWLWALGLLGGAWAAPTYTLRFNHVLGPNHPYHAGFQAWAERVAQRTGGDLQILVFHSAQLGVEEDILEQLRQGVPVGQNTDGARLGNYVRELGVFNGPYFVDSYAAVERLAALPVVQGWVERLAQQYGIRVLCFNWVQGYRHFMTNRPVRRPEDLRGLRIRTPPAPVWQESVRALGATPVALPFGEIYSALQQRAIDGAELVYANIPDMSLWEVLRYVNETKHFLLINFQVVGEAWYRRLPANYRQILREECVRAGRETSQRIAAEEERIKGLIQQRGMTIVSDVDLAAFRRAAEAAYERLGLKTIRDALYQALRR</sequence>